<sequence length="82" mass="8850">MSDVLLVIICAGFAFFAKSQGRNYWWGIVPALIKAAFQTYAQLGGGPSDTKAWLYSAVITYIIYWVVGKAVKGANAGKESAE</sequence>
<keyword evidence="2" id="KW-1185">Reference proteome</keyword>
<organism evidence="1 2">
    <name type="scientific">Pandoraea aquatica</name>
    <dbReference type="NCBI Taxonomy" id="2508290"/>
    <lineage>
        <taxon>Bacteria</taxon>
        <taxon>Pseudomonadati</taxon>
        <taxon>Pseudomonadota</taxon>
        <taxon>Betaproteobacteria</taxon>
        <taxon>Burkholderiales</taxon>
        <taxon>Burkholderiaceae</taxon>
        <taxon>Pandoraea</taxon>
    </lineage>
</organism>
<protein>
    <submittedName>
        <fullName evidence="1">Uncharacterized protein</fullName>
    </submittedName>
</protein>
<reference evidence="1 2" key="1">
    <citation type="submission" date="2019-08" db="EMBL/GenBank/DDBJ databases">
        <authorList>
            <person name="Peeters C."/>
        </authorList>
    </citation>
    <scope>NUCLEOTIDE SEQUENCE [LARGE SCALE GENOMIC DNA]</scope>
    <source>
        <strain evidence="1 2">LMG 31011</strain>
    </source>
</reference>
<dbReference type="EMBL" id="CABPSN010000003">
    <property type="protein sequence ID" value="VVE06271.1"/>
    <property type="molecule type" value="Genomic_DNA"/>
</dbReference>
<gene>
    <name evidence="1" type="ORF">PAQ31011_02409</name>
</gene>
<accession>A0A5E4V2C0</accession>
<dbReference type="Proteomes" id="UP000366819">
    <property type="component" value="Unassembled WGS sequence"/>
</dbReference>
<dbReference type="OrthoDB" id="5405464at2"/>
<evidence type="ECO:0000313" key="1">
    <source>
        <dbReference type="EMBL" id="VVE06271.1"/>
    </source>
</evidence>
<evidence type="ECO:0000313" key="2">
    <source>
        <dbReference type="Proteomes" id="UP000366819"/>
    </source>
</evidence>
<name>A0A5E4V2C0_9BURK</name>
<dbReference type="AlphaFoldDB" id="A0A5E4V2C0"/>
<proteinExistence type="predicted"/>
<dbReference type="RefSeq" id="WP_150576031.1">
    <property type="nucleotide sequence ID" value="NZ_CABPSN010000003.1"/>
</dbReference>